<feature type="region of interest" description="Disordered" evidence="7">
    <location>
        <begin position="1140"/>
        <end position="1283"/>
    </location>
</feature>
<dbReference type="Proteomes" id="UP000594260">
    <property type="component" value="Unplaced"/>
</dbReference>
<keyword evidence="11" id="KW-1185">Reference proteome</keyword>
<comment type="subcellular location">
    <subcellularLocation>
        <location evidence="1">Membrane</location>
        <topology evidence="1">Multi-pass membrane protein</topology>
    </subcellularLocation>
</comment>
<evidence type="ECO:0000313" key="10">
    <source>
        <dbReference type="EnsemblMetazoa" id="XP_022648721"/>
    </source>
</evidence>
<keyword evidence="6" id="KW-0325">Glycoprotein</keyword>
<evidence type="ECO:0000259" key="9">
    <source>
        <dbReference type="PROSITE" id="PS50156"/>
    </source>
</evidence>
<dbReference type="OrthoDB" id="5873834at2759"/>
<feature type="transmembrane region" description="Helical" evidence="8">
    <location>
        <begin position="972"/>
        <end position="993"/>
    </location>
</feature>
<dbReference type="PANTHER" id="PTHR46022">
    <property type="entry name" value="PROTEIN PATCHED"/>
    <property type="match status" value="1"/>
</dbReference>
<dbReference type="GO" id="GO:0097108">
    <property type="term" value="F:hedgehog family protein binding"/>
    <property type="evidence" value="ECO:0007669"/>
    <property type="project" value="TreeGrafter"/>
</dbReference>
<evidence type="ECO:0000256" key="7">
    <source>
        <dbReference type="SAM" id="MobiDB-lite"/>
    </source>
</evidence>
<feature type="transmembrane region" description="Helical" evidence="8">
    <location>
        <begin position="545"/>
        <end position="567"/>
    </location>
</feature>
<keyword evidence="4 8" id="KW-1133">Transmembrane helix</keyword>
<feature type="transmembrane region" description="Helical" evidence="8">
    <location>
        <begin position="695"/>
        <end position="714"/>
    </location>
</feature>
<feature type="transmembrane region" description="Helical" evidence="8">
    <location>
        <begin position="579"/>
        <end position="600"/>
    </location>
</feature>
<feature type="transmembrane region" description="Helical" evidence="8">
    <location>
        <begin position="1071"/>
        <end position="1089"/>
    </location>
</feature>
<dbReference type="GO" id="GO:0045879">
    <property type="term" value="P:negative regulation of smoothened signaling pathway"/>
    <property type="evidence" value="ECO:0007669"/>
    <property type="project" value="TreeGrafter"/>
</dbReference>
<evidence type="ECO:0000256" key="5">
    <source>
        <dbReference type="ARBA" id="ARBA00023136"/>
    </source>
</evidence>
<dbReference type="InterPro" id="IPR053958">
    <property type="entry name" value="HMGCR/SNAP/NPC1-like_SSD"/>
</dbReference>
<keyword evidence="5 8" id="KW-0472">Membrane</keyword>
<feature type="transmembrane region" description="Helical" evidence="8">
    <location>
        <begin position="1027"/>
        <end position="1051"/>
    </location>
</feature>
<dbReference type="SUPFAM" id="SSF82866">
    <property type="entry name" value="Multidrug efflux transporter AcrB transmembrane domain"/>
    <property type="match status" value="2"/>
</dbReference>
<proteinExistence type="inferred from homology"/>
<evidence type="ECO:0000256" key="1">
    <source>
        <dbReference type="ARBA" id="ARBA00004141"/>
    </source>
</evidence>
<dbReference type="KEGG" id="vde:111245110"/>
<protein>
    <recommendedName>
        <fullName evidence="9">SSD domain-containing protein</fullName>
    </recommendedName>
</protein>
<evidence type="ECO:0000256" key="2">
    <source>
        <dbReference type="ARBA" id="ARBA00005585"/>
    </source>
</evidence>
<evidence type="ECO:0000256" key="8">
    <source>
        <dbReference type="SAM" id="Phobius"/>
    </source>
</evidence>
<accession>A0A7M7JE37</accession>
<dbReference type="Pfam" id="PF12349">
    <property type="entry name" value="Sterol-sensing"/>
    <property type="match status" value="1"/>
</dbReference>
<name>A0A7M7JE37_VARDE</name>
<dbReference type="RefSeq" id="XP_022648721.1">
    <property type="nucleotide sequence ID" value="XM_022792986.1"/>
</dbReference>
<dbReference type="FunCoup" id="A0A7M7JE37">
    <property type="interactions" value="168"/>
</dbReference>
<feature type="compositionally biased region" description="Polar residues" evidence="7">
    <location>
        <begin position="1176"/>
        <end position="1206"/>
    </location>
</feature>
<evidence type="ECO:0000256" key="6">
    <source>
        <dbReference type="ARBA" id="ARBA00023180"/>
    </source>
</evidence>
<keyword evidence="3 8" id="KW-0812">Transmembrane</keyword>
<feature type="region of interest" description="Disordered" evidence="7">
    <location>
        <begin position="1335"/>
        <end position="1358"/>
    </location>
</feature>
<dbReference type="EnsemblMetazoa" id="XM_022792986">
    <property type="protein sequence ID" value="XP_022648721"/>
    <property type="gene ID" value="LOC111245110"/>
</dbReference>
<feature type="compositionally biased region" description="Low complexity" evidence="7">
    <location>
        <begin position="1212"/>
        <end position="1283"/>
    </location>
</feature>
<organism evidence="10 11">
    <name type="scientific">Varroa destructor</name>
    <name type="common">Honeybee mite</name>
    <dbReference type="NCBI Taxonomy" id="109461"/>
    <lineage>
        <taxon>Eukaryota</taxon>
        <taxon>Metazoa</taxon>
        <taxon>Ecdysozoa</taxon>
        <taxon>Arthropoda</taxon>
        <taxon>Chelicerata</taxon>
        <taxon>Arachnida</taxon>
        <taxon>Acari</taxon>
        <taxon>Parasitiformes</taxon>
        <taxon>Mesostigmata</taxon>
        <taxon>Gamasina</taxon>
        <taxon>Dermanyssoidea</taxon>
        <taxon>Varroidae</taxon>
        <taxon>Varroa</taxon>
    </lineage>
</organism>
<feature type="domain" description="SSD" evidence="9">
    <location>
        <begin position="438"/>
        <end position="600"/>
    </location>
</feature>
<evidence type="ECO:0000313" key="11">
    <source>
        <dbReference type="Proteomes" id="UP000594260"/>
    </source>
</evidence>
<feature type="transmembrane region" description="Helical" evidence="8">
    <location>
        <begin position="999"/>
        <end position="1020"/>
    </location>
</feature>
<feature type="compositionally biased region" description="Polar residues" evidence="7">
    <location>
        <begin position="1337"/>
        <end position="1358"/>
    </location>
</feature>
<dbReference type="GO" id="GO:0008158">
    <property type="term" value="F:hedgehog receptor activity"/>
    <property type="evidence" value="ECO:0007669"/>
    <property type="project" value="TreeGrafter"/>
</dbReference>
<dbReference type="GO" id="GO:0005886">
    <property type="term" value="C:plasma membrane"/>
    <property type="evidence" value="ECO:0007669"/>
    <property type="project" value="TreeGrafter"/>
</dbReference>
<feature type="transmembrane region" description="Helical" evidence="8">
    <location>
        <begin position="472"/>
        <end position="494"/>
    </location>
</feature>
<dbReference type="PROSITE" id="PS50156">
    <property type="entry name" value="SSD"/>
    <property type="match status" value="1"/>
</dbReference>
<dbReference type="PANTHER" id="PTHR46022:SF1">
    <property type="entry name" value="PROTEIN PATCHED"/>
    <property type="match status" value="1"/>
</dbReference>
<evidence type="ECO:0000256" key="4">
    <source>
        <dbReference type="ARBA" id="ARBA00022989"/>
    </source>
</evidence>
<dbReference type="OMA" id="HLYDTEW"/>
<dbReference type="GO" id="GO:0005119">
    <property type="term" value="F:smoothened binding"/>
    <property type="evidence" value="ECO:0007669"/>
    <property type="project" value="TreeGrafter"/>
</dbReference>
<sequence length="1375" mass="154215">MTMVKMTSEVQIAMTPDKINLGDVAPSQSLDTIEYDLLTRTSWTDASIAYEEIKQERARGNQASLWLRKHLQVHLYEVGCGIQRNPGKILFVGLLILAIFCVGLKSVRYEYELEKLWIEEGGRVTRELEYIRTKLGVSAADSQQIIIQSSSPDISANILRYEALLTHVDLLREALQIEVDVFGQSWSLQDLCIKASVPAFNHHFIDQIFENIMPCIIETPLDCFWEGSKLLSPWYPLTIETFGIQNLTWLNLNPTRLMKTMIKTLGTTDFPFESMENFMARSGITTAYQKRPCLNPDDPECPETAPNKKSRILPDIGAALTGGCYGFATTDGMHWPESLIVGGIQKNRSGLITRAGALQTIIQLMDDKTMFDFHDGRYNLHNADWSIEKAREVIVAWQNKFTNEIKRLSKLARYQQQCSNVFTLNTLTNVLRKSTTPDIELLLIGAALVLIYVSIALVNLERPELSQGLTGFVGVLLLALSITAAFGLCAMLGLPFNATTTQVLPFLGLGLGCNSIFMLTHTLNKIVSSGSVTIERQTGECLKRTGVSIILSNASLILAFFLAAWLIPIPALRYFSLQAAILFLCSLTATLFLFPAVFSLDLRRRAARRLDLFCCVVKNDDVQKRSKGPFATEMEQQARYMNDELFVKPVAIILTDENQDNELRFKRQRGIDDGCFGWSLSLTAAEYYVPLIRRPVVRALVLLSFISLATFGLWGSMRLEDGLELSGLVPKSSNEYEYMRHQQRFFGVYRIFAITQANFEYPTNQRLLYEYHDAFTRVEKIVKNDDGGLPGFWLSHFRDWLLDLQKTFDIEWNQGYIKLEGWNQSASNDAILAYKLLLQTGRTDNPVDKRLLTSNRLVKEDGIINPKAFYHYLTAWYNKDPLMYSSSQASLVPQPKQWDDIPRAQELKIPKSSAIQFAQLPFYLRDLNSTREITATISQLRLICARFEERGLPNFPTGLPFLYWEQYLHLRFYLGVATTLILVTVFIVISSVLLNLWSALLIVFVLAACVVQALGTLHILGMSLSAVPAVLIVISVGMGVNTTLHLTIGYLTALGGRTRRISMALEYMSTPIIHATVTTLLGVAMLLFSEFDFVVKHFSHLLSAIVVIHAYNGFVVLPVLLTYIGPSGDLVPHNNRDKLEFPIPRPSPALKSRTSTAATRPRSRFPHNDRGRTSKKSSFLSRTQSELSLSTITEEPSSYQSTSPEPETSPAKIVVEPEITVETTTITKTASGLIESRTSRSTGSSNGGENNPSPTPSSASSGVESGTNSPTVVTTTDVTPYGTNVTTKVTTTAKVKVELHAPFMQRLHHNLDRADHWNRDQFNIADHCRPLSRRSYRTSSGDMTNTTSYDRTESSVNSSLPSHHAAYPCYYSRRR</sequence>
<dbReference type="Gene3D" id="1.20.1640.10">
    <property type="entry name" value="Multidrug efflux transporter AcrB transmembrane domain"/>
    <property type="match status" value="2"/>
</dbReference>
<dbReference type="InterPro" id="IPR000731">
    <property type="entry name" value="SSD"/>
</dbReference>
<dbReference type="InParanoid" id="A0A7M7JE37"/>
<comment type="similarity">
    <text evidence="2">Belongs to the patched family.</text>
</comment>
<feature type="transmembrane region" description="Helical" evidence="8">
    <location>
        <begin position="1101"/>
        <end position="1124"/>
    </location>
</feature>
<feature type="transmembrane region" description="Helical" evidence="8">
    <location>
        <begin position="441"/>
        <end position="460"/>
    </location>
</feature>
<evidence type="ECO:0000256" key="3">
    <source>
        <dbReference type="ARBA" id="ARBA00022692"/>
    </source>
</evidence>
<dbReference type="GeneID" id="111245110"/>
<feature type="transmembrane region" description="Helical" evidence="8">
    <location>
        <begin position="506"/>
        <end position="524"/>
    </location>
</feature>
<reference evidence="10" key="1">
    <citation type="submission" date="2021-01" db="UniProtKB">
        <authorList>
            <consortium name="EnsemblMetazoa"/>
        </authorList>
    </citation>
    <scope>IDENTIFICATION</scope>
</reference>